<evidence type="ECO:0000259" key="6">
    <source>
        <dbReference type="Pfam" id="PF17851"/>
    </source>
</evidence>
<dbReference type="AlphaFoldDB" id="A0A7K0KII7"/>
<dbReference type="CDD" id="cd09001">
    <property type="entry name" value="GH43_FsAxh1-like"/>
    <property type="match status" value="1"/>
</dbReference>
<dbReference type="Proteomes" id="UP000438914">
    <property type="component" value="Unassembled WGS sequence"/>
</dbReference>
<name>A0A7K0KII7_9BACT</name>
<dbReference type="Gene3D" id="2.60.40.1080">
    <property type="match status" value="1"/>
</dbReference>
<dbReference type="GO" id="GO:0005975">
    <property type="term" value="P:carbohydrate metabolic process"/>
    <property type="evidence" value="ECO:0007669"/>
    <property type="project" value="InterPro"/>
</dbReference>
<dbReference type="InterPro" id="IPR013320">
    <property type="entry name" value="ConA-like_dom_sf"/>
</dbReference>
<dbReference type="Gene3D" id="2.115.10.20">
    <property type="entry name" value="Glycosyl hydrolase domain, family 43"/>
    <property type="match status" value="1"/>
</dbReference>
<evidence type="ECO:0000313" key="8">
    <source>
        <dbReference type="Proteomes" id="UP000438914"/>
    </source>
</evidence>
<organism evidence="7 8">
    <name type="scientific">Hallella mizrahii</name>
    <dbReference type="NCBI Taxonomy" id="2606637"/>
    <lineage>
        <taxon>Bacteria</taxon>
        <taxon>Pseudomonadati</taxon>
        <taxon>Bacteroidota</taxon>
        <taxon>Bacteroidia</taxon>
        <taxon>Bacteroidales</taxon>
        <taxon>Prevotellaceae</taxon>
        <taxon>Hallella</taxon>
    </lineage>
</organism>
<feature type="active site" description="Proton acceptor" evidence="4">
    <location>
        <position position="58"/>
    </location>
</feature>
<dbReference type="PANTHER" id="PTHR42812">
    <property type="entry name" value="BETA-XYLOSIDASE"/>
    <property type="match status" value="1"/>
</dbReference>
<evidence type="ECO:0000256" key="2">
    <source>
        <dbReference type="ARBA" id="ARBA00022801"/>
    </source>
</evidence>
<accession>A0A7K0KII7</accession>
<evidence type="ECO:0000256" key="3">
    <source>
        <dbReference type="ARBA" id="ARBA00023295"/>
    </source>
</evidence>
<keyword evidence="8" id="KW-1185">Reference proteome</keyword>
<evidence type="ECO:0000256" key="1">
    <source>
        <dbReference type="ARBA" id="ARBA00009865"/>
    </source>
</evidence>
<dbReference type="RefSeq" id="WP_154535262.1">
    <property type="nucleotide sequence ID" value="NZ_VUNG01000047.1"/>
</dbReference>
<comment type="caution">
    <text evidence="7">The sequence shown here is derived from an EMBL/GenBank/DDBJ whole genome shotgun (WGS) entry which is preliminary data.</text>
</comment>
<gene>
    <name evidence="7" type="ORF">FYJ73_13550</name>
</gene>
<dbReference type="InterPro" id="IPR023296">
    <property type="entry name" value="Glyco_hydro_beta-prop_sf"/>
</dbReference>
<keyword evidence="3" id="KW-0326">Glycosidase</keyword>
<evidence type="ECO:0000313" key="7">
    <source>
        <dbReference type="EMBL" id="MST85674.1"/>
    </source>
</evidence>
<feature type="domain" description="Beta-xylosidase C-terminal Concanavalin A-like" evidence="6">
    <location>
        <begin position="341"/>
        <end position="544"/>
    </location>
</feature>
<dbReference type="SUPFAM" id="SSF49899">
    <property type="entry name" value="Concanavalin A-like lectins/glucanases"/>
    <property type="match status" value="1"/>
</dbReference>
<dbReference type="Gene3D" id="2.60.120.200">
    <property type="match status" value="1"/>
</dbReference>
<dbReference type="EMBL" id="VUNG01000047">
    <property type="protein sequence ID" value="MST85674.1"/>
    <property type="molecule type" value="Genomic_DNA"/>
</dbReference>
<comment type="similarity">
    <text evidence="1">Belongs to the glycosyl hydrolase 43 family.</text>
</comment>
<dbReference type="InterPro" id="IPR041542">
    <property type="entry name" value="GH43_C2"/>
</dbReference>
<dbReference type="GO" id="GO:0004553">
    <property type="term" value="F:hydrolase activity, hydrolyzing O-glycosyl compounds"/>
    <property type="evidence" value="ECO:0007669"/>
    <property type="project" value="InterPro"/>
</dbReference>
<dbReference type="PANTHER" id="PTHR42812:SF12">
    <property type="entry name" value="BETA-XYLOSIDASE-RELATED"/>
    <property type="match status" value="1"/>
</dbReference>
<feature type="site" description="Important for catalytic activity, responsible for pKa modulation of the active site Glu and correct orientation of both the proton donor and substrate" evidence="5">
    <location>
        <position position="175"/>
    </location>
</feature>
<feature type="active site" description="Proton donor" evidence="4">
    <location>
        <position position="218"/>
    </location>
</feature>
<dbReference type="SUPFAM" id="SSF75005">
    <property type="entry name" value="Arabinanase/levansucrase/invertase"/>
    <property type="match status" value="1"/>
</dbReference>
<sequence>MEVSLFQGVAEACGEACFQWYRDYARRDYAMPAYTQGYTADRGDGTFVNPIINADFPDPDVIRVGDTYYYASTTMFHFPGITLLKSHDLVNWQYCANPLLQINNSDAYNLLNGKNHYSQGQWAPSLKYHDGKFFLNFIAFGDDGGDFMLTATDPEGVWQMKKLDGFYYDSGFLFDDGPDGDGNIYVASGIGDITVTRLSSDFKAQESKKVISVGNGCEGSHMYHIGDYYYIYATYGGTEGSQTIFRSKAPMGPYEEHPTRVFAHQHIHQGALVQTQTGEWWTILFKDAGAIGRVPYLEPVVWRDGWPVIGNDGVDVSKDGKAYPKPNVGQAYPAATLTANETFTGASLGKMWEWNHNADPTAWSLFERPGWLRLRTTGVTSDLMQTRNSLTTRILGTAAEGTAARQVADSYGTVKIDVSGMADGDVAGLAVFQDPYAYIGIAASNGKRHLVAMHSAYDDNGRTVAEERQEGPEISADVVYLRARANFGNATATFYYSTDNATWHAFGPTLKMRYTLKVFVGNRFYLFNQATKANGGHVDIDWFSTEPTFSEDAFYAPGTLKTFSKADLTMADLRVDTTRLTLLPGERQTLNVTLVSASGLQTNVVGSCVIRSSRPEVASVEQGAIVAGTTPGEATVSVTYTDVFGNSLTLDINVKVTHFPLVDGKFNPSIWEKGTFRSSDGYLLTGTYGFGGWQYAAPLDLSAYKYVVVELKQPAAVFSSFRLFDQNNYWTNPAIVELTGKQKVVIDLHQMTNEKGVAVDPSHIFIAGFWTNGSGPLYIGDVFVSNDGSTPVTAVGQIALDSHSRVVTSEYYDLSGRRLGGLLPQGVTVARQHLSDGSVRVVKQVR</sequence>
<dbReference type="Pfam" id="PF17851">
    <property type="entry name" value="GH43_C2"/>
    <property type="match status" value="1"/>
</dbReference>
<evidence type="ECO:0000256" key="5">
    <source>
        <dbReference type="PIRSR" id="PIRSR606710-2"/>
    </source>
</evidence>
<protein>
    <submittedName>
        <fullName evidence="7">Family 43 glycosylhydrolase</fullName>
    </submittedName>
</protein>
<dbReference type="InterPro" id="IPR051795">
    <property type="entry name" value="Glycosyl_Hydrlase_43"/>
</dbReference>
<dbReference type="Pfam" id="PF04616">
    <property type="entry name" value="Glyco_hydro_43"/>
    <property type="match status" value="1"/>
</dbReference>
<dbReference type="InterPro" id="IPR006710">
    <property type="entry name" value="Glyco_hydro_43"/>
</dbReference>
<proteinExistence type="inferred from homology"/>
<evidence type="ECO:0000256" key="4">
    <source>
        <dbReference type="PIRSR" id="PIRSR606710-1"/>
    </source>
</evidence>
<reference evidence="7 8" key="1">
    <citation type="submission" date="2019-08" db="EMBL/GenBank/DDBJ databases">
        <title>In-depth cultivation of the pig gut microbiome towards novel bacterial diversity and tailored functional studies.</title>
        <authorList>
            <person name="Wylensek D."/>
            <person name="Hitch T.C.A."/>
            <person name="Clavel T."/>
        </authorList>
    </citation>
    <scope>NUCLEOTIDE SEQUENCE [LARGE SCALE GENOMIC DNA]</scope>
    <source>
        <strain evidence="7 8">LKV-178-WT-2A</strain>
    </source>
</reference>
<keyword evidence="2 7" id="KW-0378">Hydrolase</keyword>